<feature type="domain" description="NIDO" evidence="1">
    <location>
        <begin position="85"/>
        <end position="180"/>
    </location>
</feature>
<evidence type="ECO:0000313" key="4">
    <source>
        <dbReference type="WBParaSite" id="nOo.2.0.1.t10122-RA"/>
    </source>
</evidence>
<dbReference type="Pfam" id="PF06119">
    <property type="entry name" value="NIDO"/>
    <property type="match status" value="1"/>
</dbReference>
<evidence type="ECO:0000313" key="2">
    <source>
        <dbReference type="EMBL" id="VDM93849.1"/>
    </source>
</evidence>
<dbReference type="Proteomes" id="UP000271087">
    <property type="component" value="Unassembled WGS sequence"/>
</dbReference>
<dbReference type="InterPro" id="IPR051495">
    <property type="entry name" value="Epithelial_Barrier/Signaling"/>
</dbReference>
<evidence type="ECO:0000259" key="1">
    <source>
        <dbReference type="PROSITE" id="PS51220"/>
    </source>
</evidence>
<accession>A0A182EPR3</accession>
<dbReference type="EMBL" id="UYRW01005512">
    <property type="protein sequence ID" value="VDM93849.1"/>
    <property type="molecule type" value="Genomic_DNA"/>
</dbReference>
<dbReference type="InterPro" id="IPR003886">
    <property type="entry name" value="NIDO_dom"/>
</dbReference>
<sequence>MLKNLHITAPLFSSRLFEYGPDAGDQELSRNLDVSKKINLIHPLRFYGIDTSTVYILSNGGIGIDSNTRTYRQNVLPSDLKLIAIFWNRNDLRNGGYVNFREITEGRILERGQSEIRYQYDETVKVKSCLLVTWDKMQPVGAAPLPEDNTNTFQIALFLTDNGTFANFIYKNIGWTQGAE</sequence>
<dbReference type="PROSITE" id="PS51220">
    <property type="entry name" value="NIDO"/>
    <property type="match status" value="1"/>
</dbReference>
<dbReference type="PANTHER" id="PTHR13802:SF64">
    <property type="entry name" value="DENDRITE EXTENSION DEFECTIVE PROTEIN 1"/>
    <property type="match status" value="1"/>
</dbReference>
<dbReference type="WBParaSite" id="nOo.2.0.1.t10122-RA">
    <property type="protein sequence ID" value="nOo.2.0.1.t10122-RA"/>
    <property type="gene ID" value="nOo.2.0.1.g10122"/>
</dbReference>
<name>A0A182EPR3_ONCOC</name>
<protein>
    <submittedName>
        <fullName evidence="4">NIDO domain-containing protein</fullName>
    </submittedName>
</protein>
<dbReference type="PANTHER" id="PTHR13802">
    <property type="entry name" value="MUCIN 4-RELATED"/>
    <property type="match status" value="1"/>
</dbReference>
<dbReference type="STRING" id="42157.A0A182EPR3"/>
<reference evidence="2 3" key="2">
    <citation type="submission" date="2018-08" db="EMBL/GenBank/DDBJ databases">
        <authorList>
            <person name="Laetsch R D."/>
            <person name="Stevens L."/>
            <person name="Kumar S."/>
            <person name="Blaxter L. M."/>
        </authorList>
    </citation>
    <scope>NUCLEOTIDE SEQUENCE [LARGE SCALE GENOMIC DNA]</scope>
</reference>
<organism evidence="4">
    <name type="scientific">Onchocerca ochengi</name>
    <name type="common">Filarial nematode worm</name>
    <dbReference type="NCBI Taxonomy" id="42157"/>
    <lineage>
        <taxon>Eukaryota</taxon>
        <taxon>Metazoa</taxon>
        <taxon>Ecdysozoa</taxon>
        <taxon>Nematoda</taxon>
        <taxon>Chromadorea</taxon>
        <taxon>Rhabditida</taxon>
        <taxon>Spirurina</taxon>
        <taxon>Spiruromorpha</taxon>
        <taxon>Filarioidea</taxon>
        <taxon>Onchocercidae</taxon>
        <taxon>Onchocerca</taxon>
    </lineage>
</organism>
<dbReference type="AlphaFoldDB" id="A0A182EPR3"/>
<keyword evidence="3" id="KW-1185">Reference proteome</keyword>
<reference evidence="4" key="1">
    <citation type="submission" date="2016-06" db="UniProtKB">
        <authorList>
            <consortium name="WormBaseParasite"/>
        </authorList>
    </citation>
    <scope>IDENTIFICATION</scope>
</reference>
<evidence type="ECO:0000313" key="3">
    <source>
        <dbReference type="Proteomes" id="UP000271087"/>
    </source>
</evidence>
<dbReference type="GO" id="GO:0007160">
    <property type="term" value="P:cell-matrix adhesion"/>
    <property type="evidence" value="ECO:0007669"/>
    <property type="project" value="InterPro"/>
</dbReference>
<proteinExistence type="predicted"/>
<dbReference type="SMART" id="SM00539">
    <property type="entry name" value="NIDO"/>
    <property type="match status" value="1"/>
</dbReference>
<dbReference type="OrthoDB" id="6236007at2759"/>
<gene>
    <name evidence="2" type="ORF">NOO_LOCUS10122</name>
</gene>